<feature type="signal peptide" evidence="2">
    <location>
        <begin position="1"/>
        <end position="22"/>
    </location>
</feature>
<dbReference type="CDD" id="cd05379">
    <property type="entry name" value="CAP_bacterial"/>
    <property type="match status" value="1"/>
</dbReference>
<evidence type="ECO:0000259" key="3">
    <source>
        <dbReference type="Pfam" id="PF00188"/>
    </source>
</evidence>
<dbReference type="EMBL" id="CP019082">
    <property type="protein sequence ID" value="APW64155.1"/>
    <property type="molecule type" value="Genomic_DNA"/>
</dbReference>
<organism evidence="4 5">
    <name type="scientific">Paludisphaera borealis</name>
    <dbReference type="NCBI Taxonomy" id="1387353"/>
    <lineage>
        <taxon>Bacteria</taxon>
        <taxon>Pseudomonadati</taxon>
        <taxon>Planctomycetota</taxon>
        <taxon>Planctomycetia</taxon>
        <taxon>Isosphaerales</taxon>
        <taxon>Isosphaeraceae</taxon>
        <taxon>Paludisphaera</taxon>
    </lineage>
</organism>
<dbReference type="STRING" id="1387353.BSF38_05747"/>
<feature type="region of interest" description="Disordered" evidence="1">
    <location>
        <begin position="41"/>
        <end position="72"/>
    </location>
</feature>
<protein>
    <recommendedName>
        <fullName evidence="3">SCP domain-containing protein</fullName>
    </recommendedName>
</protein>
<dbReference type="PANTHER" id="PTHR31157:SF1">
    <property type="entry name" value="SCP DOMAIN-CONTAINING PROTEIN"/>
    <property type="match status" value="1"/>
</dbReference>
<keyword evidence="5" id="KW-1185">Reference proteome</keyword>
<dbReference type="Pfam" id="PF00188">
    <property type="entry name" value="CAP"/>
    <property type="match status" value="1"/>
</dbReference>
<sequence>MRLGTSCIVIVLGLFATSPASAQDQSASLLTRFAERFRPHRHTHTHTHTAAPQPQATAESVAPVAVEPEPEPAPAAETNAVACECPTGADPYGFMGLLNRVRASAGLHPVAYDPNLSSWASQNNAEQCRRGLGHHVNPAAVQNCAWNYPDANSTVEGWMNSPGHRRNMLAPEITHFGIAFGPGPYWTLNAR</sequence>
<dbReference type="KEGG" id="pbor:BSF38_05747"/>
<dbReference type="PANTHER" id="PTHR31157">
    <property type="entry name" value="SCP DOMAIN-CONTAINING PROTEIN"/>
    <property type="match status" value="1"/>
</dbReference>
<evidence type="ECO:0000313" key="5">
    <source>
        <dbReference type="Proteomes" id="UP000186309"/>
    </source>
</evidence>
<keyword evidence="2" id="KW-0732">Signal</keyword>
<dbReference type="RefSeq" id="WP_099092048.1">
    <property type="nucleotide sequence ID" value="NZ_CP019082.1"/>
</dbReference>
<dbReference type="Gene3D" id="3.40.33.10">
    <property type="entry name" value="CAP"/>
    <property type="match status" value="1"/>
</dbReference>
<evidence type="ECO:0000256" key="2">
    <source>
        <dbReference type="SAM" id="SignalP"/>
    </source>
</evidence>
<name>A0A1U7CYZ8_9BACT</name>
<dbReference type="OrthoDB" id="9783944at2"/>
<dbReference type="InterPro" id="IPR035940">
    <property type="entry name" value="CAP_sf"/>
</dbReference>
<dbReference type="InterPro" id="IPR014044">
    <property type="entry name" value="CAP_dom"/>
</dbReference>
<feature type="compositionally biased region" description="Low complexity" evidence="1">
    <location>
        <begin position="48"/>
        <end position="67"/>
    </location>
</feature>
<feature type="chain" id="PRO_5010551199" description="SCP domain-containing protein" evidence="2">
    <location>
        <begin position="23"/>
        <end position="191"/>
    </location>
</feature>
<accession>A0A1U7CYZ8</accession>
<dbReference type="Proteomes" id="UP000186309">
    <property type="component" value="Chromosome"/>
</dbReference>
<dbReference type="SUPFAM" id="SSF55797">
    <property type="entry name" value="PR-1-like"/>
    <property type="match status" value="1"/>
</dbReference>
<proteinExistence type="predicted"/>
<reference evidence="5" key="1">
    <citation type="submission" date="2016-12" db="EMBL/GenBank/DDBJ databases">
        <title>Comparative genomics of four Isosphaeraceae planctomycetes: a common pool of plasmids and glycoside hydrolase genes.</title>
        <authorList>
            <person name="Ivanova A."/>
        </authorList>
    </citation>
    <scope>NUCLEOTIDE SEQUENCE [LARGE SCALE GENOMIC DNA]</scope>
    <source>
        <strain evidence="5">PX4</strain>
    </source>
</reference>
<feature type="domain" description="SCP" evidence="3">
    <location>
        <begin position="97"/>
        <end position="185"/>
    </location>
</feature>
<evidence type="ECO:0000256" key="1">
    <source>
        <dbReference type="SAM" id="MobiDB-lite"/>
    </source>
</evidence>
<dbReference type="AlphaFoldDB" id="A0A1U7CYZ8"/>
<gene>
    <name evidence="4" type="ORF">BSF38_05747</name>
</gene>
<evidence type="ECO:0000313" key="4">
    <source>
        <dbReference type="EMBL" id="APW64155.1"/>
    </source>
</evidence>